<dbReference type="SUPFAM" id="SSF48452">
    <property type="entry name" value="TPR-like"/>
    <property type="match status" value="1"/>
</dbReference>
<dbReference type="Pfam" id="PF10952">
    <property type="entry name" value="DUF2753"/>
    <property type="match status" value="1"/>
</dbReference>
<dbReference type="InterPro" id="IPR011990">
    <property type="entry name" value="TPR-like_helical_dom_sf"/>
</dbReference>
<comment type="caution">
    <text evidence="1">The sequence shown here is derived from an EMBL/GenBank/DDBJ whole genome shotgun (WGS) entry which is preliminary data.</text>
</comment>
<name>A0AA37SV92_9ALTE</name>
<proteinExistence type="predicted"/>
<dbReference type="EMBL" id="BSOT01000005">
    <property type="protein sequence ID" value="GLR69927.1"/>
    <property type="molecule type" value="Genomic_DNA"/>
</dbReference>
<accession>A0AA37SV92</accession>
<reference evidence="1" key="2">
    <citation type="submission" date="2023-01" db="EMBL/GenBank/DDBJ databases">
        <title>Draft genome sequence of Agaribacter marinus strain NBRC 110023.</title>
        <authorList>
            <person name="Sun Q."/>
            <person name="Mori K."/>
        </authorList>
    </citation>
    <scope>NUCLEOTIDE SEQUENCE</scope>
    <source>
        <strain evidence="1">NBRC 110023</strain>
    </source>
</reference>
<gene>
    <name evidence="1" type="ORF">GCM10007852_08350</name>
</gene>
<keyword evidence="2" id="KW-1185">Reference proteome</keyword>
<organism evidence="1 2">
    <name type="scientific">Agaribacter marinus</name>
    <dbReference type="NCBI Taxonomy" id="1431249"/>
    <lineage>
        <taxon>Bacteria</taxon>
        <taxon>Pseudomonadati</taxon>
        <taxon>Pseudomonadota</taxon>
        <taxon>Gammaproteobacteria</taxon>
        <taxon>Alteromonadales</taxon>
        <taxon>Alteromonadaceae</taxon>
        <taxon>Agaribacter</taxon>
    </lineage>
</organism>
<dbReference type="Proteomes" id="UP001156601">
    <property type="component" value="Unassembled WGS sequence"/>
</dbReference>
<protein>
    <submittedName>
        <fullName evidence="1">Uncharacterized protein</fullName>
    </submittedName>
</protein>
<dbReference type="InterPro" id="IPR020206">
    <property type="entry name" value="Uncharacterised_VP2110"/>
</dbReference>
<reference evidence="1" key="1">
    <citation type="journal article" date="2014" name="Int. J. Syst. Evol. Microbiol.">
        <title>Complete genome sequence of Corynebacterium casei LMG S-19264T (=DSM 44701T), isolated from a smear-ripened cheese.</title>
        <authorList>
            <consortium name="US DOE Joint Genome Institute (JGI-PGF)"/>
            <person name="Walter F."/>
            <person name="Albersmeier A."/>
            <person name="Kalinowski J."/>
            <person name="Ruckert C."/>
        </authorList>
    </citation>
    <scope>NUCLEOTIDE SEQUENCE</scope>
    <source>
        <strain evidence="1">NBRC 110023</strain>
    </source>
</reference>
<dbReference type="AlphaFoldDB" id="A0AA37SV92"/>
<evidence type="ECO:0000313" key="2">
    <source>
        <dbReference type="Proteomes" id="UP001156601"/>
    </source>
</evidence>
<evidence type="ECO:0000313" key="1">
    <source>
        <dbReference type="EMBL" id="GLR69927.1"/>
    </source>
</evidence>
<dbReference type="Gene3D" id="1.25.40.10">
    <property type="entry name" value="Tetratricopeptide repeat domain"/>
    <property type="match status" value="1"/>
</dbReference>
<sequence length="145" mass="16572">MFKISSVQKWKRHTHAGNEAFKNKFYLSAMIYYQQAIALVEDVMSDEKDAQLQIACLYVSYQNLAELYAQNKEHDLAHNILSTLCDSIMSELRKVSVTPNKRRLLTWALKQASASLCTLKKELNTDLSTLSNMCERHLLSNTIGV</sequence>
<dbReference type="RefSeq" id="WP_284216234.1">
    <property type="nucleotide sequence ID" value="NZ_BSOT01000005.1"/>
</dbReference>